<evidence type="ECO:0000256" key="6">
    <source>
        <dbReference type="SAM" id="SignalP"/>
    </source>
</evidence>
<dbReference type="InterPro" id="IPR050490">
    <property type="entry name" value="Bact_solute-bd_prot1"/>
</dbReference>
<keyword evidence="3" id="KW-0472">Membrane</keyword>
<comment type="caution">
    <text evidence="7">The sequence shown here is derived from an EMBL/GenBank/DDBJ whole genome shotgun (WGS) entry which is preliminary data.</text>
</comment>
<proteinExistence type="predicted"/>
<dbReference type="Proteomes" id="UP000683139">
    <property type="component" value="Unassembled WGS sequence"/>
</dbReference>
<protein>
    <recommendedName>
        <fullName evidence="9">ABC transporter substrate-binding protein</fullName>
    </recommendedName>
</protein>
<dbReference type="PANTHER" id="PTHR43649">
    <property type="entry name" value="ARABINOSE-BINDING PROTEIN-RELATED"/>
    <property type="match status" value="1"/>
</dbReference>
<dbReference type="SUPFAM" id="SSF53850">
    <property type="entry name" value="Periplasmic binding protein-like II"/>
    <property type="match status" value="1"/>
</dbReference>
<reference evidence="7" key="1">
    <citation type="submission" date="2021-03" db="EMBL/GenBank/DDBJ databases">
        <title>Antimicrobial resistance genes in bacteria isolated from Japanese honey, and their potential for conferring macrolide and lincosamide resistance in the American foulbrood pathogen Paenibacillus larvae.</title>
        <authorList>
            <person name="Okamoto M."/>
            <person name="Kumagai M."/>
            <person name="Kanamori H."/>
            <person name="Takamatsu D."/>
        </authorList>
    </citation>
    <scope>NUCLEOTIDE SEQUENCE</scope>
    <source>
        <strain evidence="7">J40TS1</strain>
    </source>
</reference>
<dbReference type="RefSeq" id="WP_246563223.1">
    <property type="nucleotide sequence ID" value="NZ_BOSE01000002.1"/>
</dbReference>
<evidence type="ECO:0000256" key="2">
    <source>
        <dbReference type="ARBA" id="ARBA00022729"/>
    </source>
</evidence>
<keyword evidence="5" id="KW-0449">Lipoprotein</keyword>
<gene>
    <name evidence="7" type="ORF">J40TS1_12540</name>
</gene>
<dbReference type="Gene3D" id="3.40.190.10">
    <property type="entry name" value="Periplasmic binding protein-like II"/>
    <property type="match status" value="2"/>
</dbReference>
<dbReference type="EMBL" id="BOSE01000002">
    <property type="protein sequence ID" value="GIP15612.1"/>
    <property type="molecule type" value="Genomic_DNA"/>
</dbReference>
<evidence type="ECO:0000256" key="4">
    <source>
        <dbReference type="ARBA" id="ARBA00023139"/>
    </source>
</evidence>
<keyword evidence="8" id="KW-1185">Reference proteome</keyword>
<evidence type="ECO:0000256" key="5">
    <source>
        <dbReference type="ARBA" id="ARBA00023288"/>
    </source>
</evidence>
<sequence>MSLLMNVKRFTGFAICLTLILTALVGCSSGNATTNKQEEGDQHSSENAPALTKLSFWIELFPDAAAIMKSYDEVTAWQVIQEKTGVDIEFQHPAQGQLGEQFNLMVASNKLPDVIVYGWNAYPGGAMKAIADKKIIPLNDYLDYAPNLKRLLDENPEWRKMSSTDDGDIIGFPFIREEVTQQVFLGPAIRQDWLDKLKLSSPTTIDEWYHVLKAFKEQDPNGNGEADEIPIHIVAGELAFAGAFGTPNDFFQENNTVKYGPIEPGFKQYLATMNQWYNEGLLDRDFATNDGKMVDAKVTGNQMGSLVLFLNGGIGKYMDLMSDVQPEFKLAGTTYPTLNAGVQPVFGHIDNPVTGIFATITGSNKNVVETVKFLDYLYSDEGKLIMNFGREGETFTLVDGEPVYTEQVLKNPDGLPISQSFRKHIMGATSGPFVQDIRHSMQYTTKPEQ</sequence>
<feature type="chain" id="PRO_5036840499" description="ABC transporter substrate-binding protein" evidence="6">
    <location>
        <begin position="33"/>
        <end position="449"/>
    </location>
</feature>
<keyword evidence="2 6" id="KW-0732">Signal</keyword>
<evidence type="ECO:0000313" key="7">
    <source>
        <dbReference type="EMBL" id="GIP15612.1"/>
    </source>
</evidence>
<feature type="signal peptide" evidence="6">
    <location>
        <begin position="1"/>
        <end position="32"/>
    </location>
</feature>
<evidence type="ECO:0008006" key="9">
    <source>
        <dbReference type="Google" id="ProtNLM"/>
    </source>
</evidence>
<organism evidence="7 8">
    <name type="scientific">Paenibacillus montaniterrae</name>
    <dbReference type="NCBI Taxonomy" id="429341"/>
    <lineage>
        <taxon>Bacteria</taxon>
        <taxon>Bacillati</taxon>
        <taxon>Bacillota</taxon>
        <taxon>Bacilli</taxon>
        <taxon>Bacillales</taxon>
        <taxon>Paenibacillaceae</taxon>
        <taxon>Paenibacillus</taxon>
    </lineage>
</organism>
<dbReference type="PANTHER" id="PTHR43649:SF33">
    <property type="entry name" value="POLYGALACTURONAN_RHAMNOGALACTURONAN-BINDING PROTEIN YTCQ"/>
    <property type="match status" value="1"/>
</dbReference>
<dbReference type="Pfam" id="PF01547">
    <property type="entry name" value="SBP_bac_1"/>
    <property type="match status" value="1"/>
</dbReference>
<keyword evidence="1" id="KW-1003">Cell membrane</keyword>
<keyword evidence="4" id="KW-0564">Palmitate</keyword>
<evidence type="ECO:0000313" key="8">
    <source>
        <dbReference type="Proteomes" id="UP000683139"/>
    </source>
</evidence>
<dbReference type="InterPro" id="IPR006059">
    <property type="entry name" value="SBP"/>
</dbReference>
<evidence type="ECO:0000256" key="1">
    <source>
        <dbReference type="ARBA" id="ARBA00022475"/>
    </source>
</evidence>
<name>A0A919YLV8_9BACL</name>
<accession>A0A919YLV8</accession>
<dbReference type="AlphaFoldDB" id="A0A919YLV8"/>
<evidence type="ECO:0000256" key="3">
    <source>
        <dbReference type="ARBA" id="ARBA00023136"/>
    </source>
</evidence>